<dbReference type="PROSITE" id="PS51257">
    <property type="entry name" value="PROKAR_LIPOPROTEIN"/>
    <property type="match status" value="1"/>
</dbReference>
<gene>
    <name evidence="1" type="ORF">ACFQ3Q_08905</name>
</gene>
<evidence type="ECO:0000313" key="1">
    <source>
        <dbReference type="EMBL" id="MFD1095866.1"/>
    </source>
</evidence>
<dbReference type="Proteomes" id="UP001597131">
    <property type="component" value="Unassembled WGS sequence"/>
</dbReference>
<proteinExistence type="predicted"/>
<organism evidence="1 2">
    <name type="scientific">Salegentibacter chungangensis</name>
    <dbReference type="NCBI Taxonomy" id="1335724"/>
    <lineage>
        <taxon>Bacteria</taxon>
        <taxon>Pseudomonadati</taxon>
        <taxon>Bacteroidota</taxon>
        <taxon>Flavobacteriia</taxon>
        <taxon>Flavobacteriales</taxon>
        <taxon>Flavobacteriaceae</taxon>
        <taxon>Salegentibacter</taxon>
    </lineage>
</organism>
<evidence type="ECO:0008006" key="3">
    <source>
        <dbReference type="Google" id="ProtNLM"/>
    </source>
</evidence>
<reference evidence="2" key="1">
    <citation type="journal article" date="2019" name="Int. J. Syst. Evol. Microbiol.">
        <title>The Global Catalogue of Microorganisms (GCM) 10K type strain sequencing project: providing services to taxonomists for standard genome sequencing and annotation.</title>
        <authorList>
            <consortium name="The Broad Institute Genomics Platform"/>
            <consortium name="The Broad Institute Genome Sequencing Center for Infectious Disease"/>
            <person name="Wu L."/>
            <person name="Ma J."/>
        </authorList>
    </citation>
    <scope>NUCLEOTIDE SEQUENCE [LARGE SCALE GENOMIC DNA]</scope>
    <source>
        <strain evidence="2">CCUG 64793</strain>
    </source>
</reference>
<dbReference type="EMBL" id="JBHTLI010000001">
    <property type="protein sequence ID" value="MFD1095866.1"/>
    <property type="molecule type" value="Genomic_DNA"/>
</dbReference>
<protein>
    <recommendedName>
        <fullName evidence="3">DUF4397 domain-containing protein</fullName>
    </recommendedName>
</protein>
<evidence type="ECO:0000313" key="2">
    <source>
        <dbReference type="Proteomes" id="UP001597131"/>
    </source>
</evidence>
<sequence>MNKNLIIILLISSLFISCSGKTGKYEKSRIRFFNATEREIEFKLSSNSAETINFNTAAFSDSSYRPLQPSVYDLEIWSGSKILLKRKLALAKDEKYTLVFYGRPRLSDTMNQARFSYKMHRVFEGEENNSKNGYLPGYKVFSDQVHLKKSYSRVRVLNAASGFSPISIKLDENGNKKKLVSGLAYPKPMQGKTIKGGNRPVELYLSSAPNPVLYKNYDFRSGRVYTIVVFHKDQKLDFKILSTKGT</sequence>
<dbReference type="RefSeq" id="WP_380744953.1">
    <property type="nucleotide sequence ID" value="NZ_JBHTLI010000001.1"/>
</dbReference>
<name>A0ABW3NSB4_9FLAO</name>
<keyword evidence="2" id="KW-1185">Reference proteome</keyword>
<comment type="caution">
    <text evidence="1">The sequence shown here is derived from an EMBL/GenBank/DDBJ whole genome shotgun (WGS) entry which is preliminary data.</text>
</comment>
<accession>A0ABW3NSB4</accession>